<proteinExistence type="predicted"/>
<feature type="region of interest" description="Disordered" evidence="1">
    <location>
        <begin position="939"/>
        <end position="1080"/>
    </location>
</feature>
<feature type="region of interest" description="Disordered" evidence="1">
    <location>
        <begin position="764"/>
        <end position="789"/>
    </location>
</feature>
<dbReference type="AlphaFoldDB" id="A0A0C3CN38"/>
<dbReference type="PANTHER" id="PTHR11188">
    <property type="entry name" value="ARRESTIN DOMAIN CONTAINING PROTEIN"/>
    <property type="match status" value="1"/>
</dbReference>
<feature type="compositionally biased region" description="Basic and acidic residues" evidence="1">
    <location>
        <begin position="767"/>
        <end position="777"/>
    </location>
</feature>
<feature type="compositionally biased region" description="Polar residues" evidence="1">
    <location>
        <begin position="878"/>
        <end position="889"/>
    </location>
</feature>
<dbReference type="HOGENOM" id="CLU_012356_0_0_1"/>
<feature type="compositionally biased region" description="Low complexity" evidence="1">
    <location>
        <begin position="568"/>
        <end position="588"/>
    </location>
</feature>
<dbReference type="InterPro" id="IPR014752">
    <property type="entry name" value="Arrestin-like_C"/>
</dbReference>
<feature type="compositionally biased region" description="Basic and acidic residues" evidence="1">
    <location>
        <begin position="956"/>
        <end position="969"/>
    </location>
</feature>
<dbReference type="GO" id="GO:0070086">
    <property type="term" value="P:ubiquitin-dependent endocytosis"/>
    <property type="evidence" value="ECO:0007669"/>
    <property type="project" value="TreeGrafter"/>
</dbReference>
<accession>A0A0C3CN38</accession>
<feature type="compositionally biased region" description="Polar residues" evidence="1">
    <location>
        <begin position="852"/>
        <end position="865"/>
    </location>
</feature>
<dbReference type="InterPro" id="IPR011021">
    <property type="entry name" value="Arrestin-like_N"/>
</dbReference>
<dbReference type="InterPro" id="IPR014756">
    <property type="entry name" value="Ig_E-set"/>
</dbReference>
<reference evidence="4" key="2">
    <citation type="submission" date="2015-01" db="EMBL/GenBank/DDBJ databases">
        <title>Evolutionary Origins and Diversification of the Mycorrhizal Mutualists.</title>
        <authorList>
            <consortium name="DOE Joint Genome Institute"/>
            <consortium name="Mycorrhizal Genomics Consortium"/>
            <person name="Kohler A."/>
            <person name="Kuo A."/>
            <person name="Nagy L.G."/>
            <person name="Floudas D."/>
            <person name="Copeland A."/>
            <person name="Barry K.W."/>
            <person name="Cichocki N."/>
            <person name="Veneault-Fourrey C."/>
            <person name="LaButti K."/>
            <person name="Lindquist E.A."/>
            <person name="Lipzen A."/>
            <person name="Lundell T."/>
            <person name="Morin E."/>
            <person name="Murat C."/>
            <person name="Riley R."/>
            <person name="Ohm R."/>
            <person name="Sun H."/>
            <person name="Tunlid A."/>
            <person name="Henrissat B."/>
            <person name="Grigoriev I.V."/>
            <person name="Hibbett D.S."/>
            <person name="Martin F."/>
        </authorList>
    </citation>
    <scope>NUCLEOTIDE SEQUENCE [LARGE SCALE GENOMIC DNA]</scope>
    <source>
        <strain evidence="4">h7</strain>
    </source>
</reference>
<evidence type="ECO:0000313" key="3">
    <source>
        <dbReference type="EMBL" id="KIM45539.1"/>
    </source>
</evidence>
<dbReference type="OrthoDB" id="2333384at2759"/>
<feature type="region of interest" description="Disordered" evidence="1">
    <location>
        <begin position="527"/>
        <end position="588"/>
    </location>
</feature>
<feature type="compositionally biased region" description="Low complexity" evidence="1">
    <location>
        <begin position="996"/>
        <end position="1012"/>
    </location>
</feature>
<feature type="compositionally biased region" description="Low complexity" evidence="1">
    <location>
        <begin position="528"/>
        <end position="538"/>
    </location>
</feature>
<dbReference type="GO" id="GO:0030674">
    <property type="term" value="F:protein-macromolecule adaptor activity"/>
    <property type="evidence" value="ECO:0007669"/>
    <property type="project" value="TreeGrafter"/>
</dbReference>
<dbReference type="GO" id="GO:0005829">
    <property type="term" value="C:cytosol"/>
    <property type="evidence" value="ECO:0007669"/>
    <property type="project" value="TreeGrafter"/>
</dbReference>
<dbReference type="Pfam" id="PF00339">
    <property type="entry name" value="Arrestin_N"/>
    <property type="match status" value="1"/>
</dbReference>
<protein>
    <recommendedName>
        <fullName evidence="2">Arrestin C-terminal-like domain-containing protein</fullName>
    </recommendedName>
</protein>
<feature type="region of interest" description="Disordered" evidence="1">
    <location>
        <begin position="664"/>
        <end position="748"/>
    </location>
</feature>
<reference evidence="3 4" key="1">
    <citation type="submission" date="2014-04" db="EMBL/GenBank/DDBJ databases">
        <authorList>
            <consortium name="DOE Joint Genome Institute"/>
            <person name="Kuo A."/>
            <person name="Gay G."/>
            <person name="Dore J."/>
            <person name="Kohler A."/>
            <person name="Nagy L.G."/>
            <person name="Floudas D."/>
            <person name="Copeland A."/>
            <person name="Barry K.W."/>
            <person name="Cichocki N."/>
            <person name="Veneault-Fourrey C."/>
            <person name="LaButti K."/>
            <person name="Lindquist E.A."/>
            <person name="Lipzen A."/>
            <person name="Lundell T."/>
            <person name="Morin E."/>
            <person name="Murat C."/>
            <person name="Sun H."/>
            <person name="Tunlid A."/>
            <person name="Henrissat B."/>
            <person name="Grigoriev I.V."/>
            <person name="Hibbett D.S."/>
            <person name="Martin F."/>
            <person name="Nordberg H.P."/>
            <person name="Cantor M.N."/>
            <person name="Hua S.X."/>
        </authorList>
    </citation>
    <scope>NUCLEOTIDE SEQUENCE [LARGE SCALE GENOMIC DNA]</scope>
    <source>
        <strain evidence="4">h7</strain>
    </source>
</reference>
<feature type="compositionally biased region" description="Low complexity" evidence="1">
    <location>
        <begin position="664"/>
        <end position="675"/>
    </location>
</feature>
<keyword evidence="4" id="KW-1185">Reference proteome</keyword>
<dbReference type="PANTHER" id="PTHR11188:SF17">
    <property type="entry name" value="FI21816P1"/>
    <property type="match status" value="1"/>
</dbReference>
<feature type="domain" description="Arrestin C-terminal-like" evidence="2">
    <location>
        <begin position="217"/>
        <end position="438"/>
    </location>
</feature>
<feature type="region of interest" description="Disordered" evidence="1">
    <location>
        <begin position="471"/>
        <end position="495"/>
    </location>
</feature>
<evidence type="ECO:0000259" key="2">
    <source>
        <dbReference type="SMART" id="SM01017"/>
    </source>
</evidence>
<dbReference type="STRING" id="686832.A0A0C3CN38"/>
<dbReference type="GO" id="GO:0005886">
    <property type="term" value="C:plasma membrane"/>
    <property type="evidence" value="ECO:0007669"/>
    <property type="project" value="TreeGrafter"/>
</dbReference>
<dbReference type="Pfam" id="PF02752">
    <property type="entry name" value="Arrestin_C"/>
    <property type="match status" value="1"/>
</dbReference>
<sequence length="1080" mass="114869">MGHNSGHSDIFPFHPNNHPRVASFSTSTPTDDHHTYAAYHDSANMGREDKPRLDIILDAPYLTLKGTGPDVEPTTLSGHVSLYLTEAISIKEITLQFRGKAKIPMPASESLINNSTSITYVVCNHDWSFLEGEKRHSRTLKAGRHFFPFHLEIGGSLPSSISTTALGGASVAYKLRAVASRPGLSRHLQAVAPVHILRSFTHEALEYQQTLEIENTWPEKMMYAIMVPHKAWAVGDTLAAVFKFSPLMKGVTVQSIVSSLCETTKVYARSGAQEDVRVVVTSRHEIINGKAVEVVDGGTGSSSQSRLWQAFGSAAHSPSTEARRELEEEEVDDYSSRDIVTFIKMTIPPSGHVLNSTGSVTSNSQSSSPAAATSAFALTPSESSSLHLPSTTIVTPSHSLEPISVSHRIRWSIYLKNRDGHISELRCSLPLVILDGRLLQESREVSVPTRRLMLGSAGLGRVGDEWAIEAGDGERAGTSGADEELLPPPEADRELPSYTAHVGDRVANMFLPEAVTMRVVNPWLGRVGTSAESPSETGEGSGVEGGPATHSNTAVVGEVADSPERDLPGSSSNPNSRPSYSGRNSNRNSIANLYHNMNQHPDAMGRAHLPHEPGVGEATPLDWVNSELLLSLSDEPLRRMARSAAASGAQSPIAAPLALNYAAPGPSGSSRWGSRVQSRVGSRVGSPERGGGSGRASLDGAAPRGPISRPVSRPPSPSGAGHVPASGGYGYEALSSPGSGSPGQQGHSVKNFFKATMKPFTALAHRHSSDKGKERESPPGSAPDSVGHSPLVLSRQISNSTPSPTGPLCRTQSTSALLLQQQHSYFTNIYPNGASSNPINAAAVADLARSASNECVSPNSMTGPTSYFKRGHDRHSHGSITDQTPQQHRPSPLADLSSRSELNSDTAASTSPTTMSGPALLHRALTEVPDYSIASRGFIGGVPPLSSMRGLPSYEEAARDSRRDVEVERGAPPSSGSSHQPRQPRRVSFLQEPVDRSSAAPSTTTATRSSTGKSRRLGTLSDSDIVGRFTRTGVHVPQPSEIVSGRSIVATTAAASREGDEDSDDSEGIQMQPRRRGGLM</sequence>
<dbReference type="Gene3D" id="2.60.40.640">
    <property type="match status" value="1"/>
</dbReference>
<name>A0A0C3CN38_HEBCY</name>
<gene>
    <name evidence="3" type="ORF">M413DRAFT_442212</name>
</gene>
<dbReference type="SUPFAM" id="SSF81296">
    <property type="entry name" value="E set domains"/>
    <property type="match status" value="1"/>
</dbReference>
<feature type="compositionally biased region" description="Low complexity" evidence="1">
    <location>
        <begin position="735"/>
        <end position="746"/>
    </location>
</feature>
<evidence type="ECO:0000256" key="1">
    <source>
        <dbReference type="SAM" id="MobiDB-lite"/>
    </source>
</evidence>
<organism evidence="3 4">
    <name type="scientific">Hebeloma cylindrosporum</name>
    <dbReference type="NCBI Taxonomy" id="76867"/>
    <lineage>
        <taxon>Eukaryota</taxon>
        <taxon>Fungi</taxon>
        <taxon>Dikarya</taxon>
        <taxon>Basidiomycota</taxon>
        <taxon>Agaricomycotina</taxon>
        <taxon>Agaricomycetes</taxon>
        <taxon>Agaricomycetidae</taxon>
        <taxon>Agaricales</taxon>
        <taxon>Agaricineae</taxon>
        <taxon>Hymenogastraceae</taxon>
        <taxon>Hebeloma</taxon>
    </lineage>
</organism>
<evidence type="ECO:0000313" key="4">
    <source>
        <dbReference type="Proteomes" id="UP000053424"/>
    </source>
</evidence>
<dbReference type="GO" id="GO:0031625">
    <property type="term" value="F:ubiquitin protein ligase binding"/>
    <property type="evidence" value="ECO:0007669"/>
    <property type="project" value="TreeGrafter"/>
</dbReference>
<dbReference type="Proteomes" id="UP000053424">
    <property type="component" value="Unassembled WGS sequence"/>
</dbReference>
<dbReference type="InterPro" id="IPR050357">
    <property type="entry name" value="Arrestin_domain-protein"/>
</dbReference>
<feature type="compositionally biased region" description="Polar residues" evidence="1">
    <location>
        <begin position="897"/>
        <end position="916"/>
    </location>
</feature>
<feature type="region of interest" description="Disordered" evidence="1">
    <location>
        <begin position="852"/>
        <end position="917"/>
    </location>
</feature>
<dbReference type="InterPro" id="IPR011022">
    <property type="entry name" value="Arrestin_C-like"/>
</dbReference>
<dbReference type="EMBL" id="KN831772">
    <property type="protein sequence ID" value="KIM45539.1"/>
    <property type="molecule type" value="Genomic_DNA"/>
</dbReference>
<dbReference type="SMART" id="SM01017">
    <property type="entry name" value="Arrestin_C"/>
    <property type="match status" value="1"/>
</dbReference>